<keyword evidence="1" id="KW-1133">Transmembrane helix</keyword>
<evidence type="ECO:0000256" key="1">
    <source>
        <dbReference type="SAM" id="Phobius"/>
    </source>
</evidence>
<accession>A0A645HY67</accession>
<name>A0A645HY67_9ZZZZ</name>
<protein>
    <submittedName>
        <fullName evidence="2">Uncharacterized protein</fullName>
    </submittedName>
</protein>
<reference evidence="2" key="1">
    <citation type="submission" date="2019-08" db="EMBL/GenBank/DDBJ databases">
        <authorList>
            <person name="Kucharzyk K."/>
            <person name="Murdoch R.W."/>
            <person name="Higgins S."/>
            <person name="Loffler F."/>
        </authorList>
    </citation>
    <scope>NUCLEOTIDE SEQUENCE</scope>
</reference>
<organism evidence="2">
    <name type="scientific">bioreactor metagenome</name>
    <dbReference type="NCBI Taxonomy" id="1076179"/>
    <lineage>
        <taxon>unclassified sequences</taxon>
        <taxon>metagenomes</taxon>
        <taxon>ecological metagenomes</taxon>
    </lineage>
</organism>
<keyword evidence="1" id="KW-0812">Transmembrane</keyword>
<dbReference type="AlphaFoldDB" id="A0A645HY67"/>
<gene>
    <name evidence="2" type="ORF">SDC9_191106</name>
</gene>
<dbReference type="EMBL" id="VSSQ01102006">
    <property type="protein sequence ID" value="MPN43546.1"/>
    <property type="molecule type" value="Genomic_DNA"/>
</dbReference>
<keyword evidence="1" id="KW-0472">Membrane</keyword>
<proteinExistence type="predicted"/>
<feature type="transmembrane region" description="Helical" evidence="1">
    <location>
        <begin position="12"/>
        <end position="30"/>
    </location>
</feature>
<evidence type="ECO:0000313" key="2">
    <source>
        <dbReference type="EMBL" id="MPN43546.1"/>
    </source>
</evidence>
<comment type="caution">
    <text evidence="2">The sequence shown here is derived from an EMBL/GenBank/DDBJ whole genome shotgun (WGS) entry which is preliminary data.</text>
</comment>
<sequence>MERRRDLLHFRYVMAGFPGFSGPFTLFFHGRGKTRFIHRHFLFFRDIHRQVQWESVGIVQ</sequence>